<dbReference type="Pfam" id="PF00535">
    <property type="entry name" value="Glycos_transf_2"/>
    <property type="match status" value="1"/>
</dbReference>
<dbReference type="InterPro" id="IPR019734">
    <property type="entry name" value="TPR_rpt"/>
</dbReference>
<sequence>MKLSIAMIVKNEEKNLERTLIPLKKLKEYIDVEIVIVDTGSTDNTIKIAKKYTDKVYLHIWNNDFAAMRNISIDYCTGDWILVLDADEALYDIKDLGELFNRNIIHKYNSAFIKIVNFNKNIENSINNENIAPLLRIFKRNTVKYEGIVHEQPDFKAPVLNTNIRFIHYGYDNDDYELMECKFKRNIELLFKQLRDNPEDIYVNFQIATSYAMHKDLKEALKYITKAYELCKSELTKYIYVVDKYCYILYSLKKYELLREKAIEGINNYKDFLDFYFYLGEACFNLKQYDQSIDAYCNYLNIYTKLQKNEIEFTNILSESTRGFKDNILYNLAMGYYNLKKYNCAIDAIENINDKNIIKDKIYGVFKIIDKGDLWGKLYIIDGIIDKHNFEDALVYVHEELSLNKLQNIEVEQLKQLKVIINIVSYFKINNNINEEIFNEIKEIILRNKVPYIVFVYYTLKYNINEIKNFICFGKDKIESILIHLCKNYYEFNEVLYKGLNVLKSSTFSDLLMRTTVLKSFILGGKIPKELREKIFLSYIAEKYYTIIKCYDNEIIKHNLWILSSEERFIIQLKETLSYKYNDTLKCIQCMKNLLNLDNGYIGYIKLLVGKFEEVTINKKVKAFLPELVQNIRTLINNKKYQDAYNTIEKGLDLVYFDFDLMVLKYNLLLNFNYTEEAMECLNNIILYGDIDRVNNFIYNH</sequence>
<evidence type="ECO:0000259" key="1">
    <source>
        <dbReference type="Pfam" id="PF00535"/>
    </source>
</evidence>
<dbReference type="AlphaFoldDB" id="B1IK58"/>
<dbReference type="InterPro" id="IPR001173">
    <property type="entry name" value="Glyco_trans_2-like"/>
</dbReference>
<dbReference type="RefSeq" id="WP_003399242.1">
    <property type="nucleotide sequence ID" value="NC_010516.1"/>
</dbReference>
<organism evidence="2 3">
    <name type="scientific">Clostridium botulinum (strain Okra / Type B1)</name>
    <dbReference type="NCBI Taxonomy" id="498213"/>
    <lineage>
        <taxon>Bacteria</taxon>
        <taxon>Bacillati</taxon>
        <taxon>Bacillota</taxon>
        <taxon>Clostridia</taxon>
        <taxon>Eubacteriales</taxon>
        <taxon>Clostridiaceae</taxon>
        <taxon>Clostridium</taxon>
    </lineage>
</organism>
<dbReference type="PANTHER" id="PTHR43630:SF2">
    <property type="entry name" value="GLYCOSYLTRANSFERASE"/>
    <property type="match status" value="1"/>
</dbReference>
<dbReference type="SUPFAM" id="SSF53448">
    <property type="entry name" value="Nucleotide-diphospho-sugar transferases"/>
    <property type="match status" value="1"/>
</dbReference>
<name>B1IK58_CLOBK</name>
<keyword evidence="2" id="KW-0808">Transferase</keyword>
<protein>
    <submittedName>
        <fullName evidence="2">Glycosyltransferase</fullName>
    </submittedName>
</protein>
<dbReference type="SUPFAM" id="SSF48452">
    <property type="entry name" value="TPR-like"/>
    <property type="match status" value="1"/>
</dbReference>
<dbReference type="GO" id="GO:0016740">
    <property type="term" value="F:transferase activity"/>
    <property type="evidence" value="ECO:0007669"/>
    <property type="project" value="UniProtKB-KW"/>
</dbReference>
<dbReference type="EMBL" id="CP000939">
    <property type="protein sequence ID" value="ACA46493.1"/>
    <property type="molecule type" value="Genomic_DNA"/>
</dbReference>
<dbReference type="HOGENOM" id="CLU_025119_0_0_9"/>
<evidence type="ECO:0000313" key="3">
    <source>
        <dbReference type="Proteomes" id="UP000008541"/>
    </source>
</evidence>
<dbReference type="Gene3D" id="3.90.550.10">
    <property type="entry name" value="Spore Coat Polysaccharide Biosynthesis Protein SpsA, Chain A"/>
    <property type="match status" value="1"/>
</dbReference>
<proteinExistence type="predicted"/>
<dbReference type="SMART" id="SM00028">
    <property type="entry name" value="TPR"/>
    <property type="match status" value="2"/>
</dbReference>
<accession>B1IK58</accession>
<evidence type="ECO:0000313" key="2">
    <source>
        <dbReference type="EMBL" id="ACA46493.1"/>
    </source>
</evidence>
<feature type="domain" description="Glycosyltransferase 2-like" evidence="1">
    <location>
        <begin position="4"/>
        <end position="149"/>
    </location>
</feature>
<dbReference type="Proteomes" id="UP000008541">
    <property type="component" value="Chromosome"/>
</dbReference>
<dbReference type="CDD" id="cd02511">
    <property type="entry name" value="Beta4Glucosyltransferase"/>
    <property type="match status" value="1"/>
</dbReference>
<reference evidence="2 3" key="1">
    <citation type="journal article" date="2007" name="PLoS ONE">
        <title>Analysis of the neurotoxin complex genes in Clostridium botulinum A1-A4 and B1 strains: BoNT/A3, /Ba4 and /B1 clusters are located within plasmids.</title>
        <authorList>
            <person name="Smith T.J."/>
            <person name="Hill K.K."/>
            <person name="Foley B.T."/>
            <person name="Detter J.C."/>
            <person name="Munk A.C."/>
            <person name="Bruce D.C."/>
            <person name="Doggett N.A."/>
            <person name="Smith L.A."/>
            <person name="Marks J.D."/>
            <person name="Xie G."/>
            <person name="Brettin T.S."/>
        </authorList>
    </citation>
    <scope>NUCLEOTIDE SEQUENCE [LARGE SCALE GENOMIC DNA]</scope>
    <source>
        <strain evidence="3">Okra / Type B1</strain>
    </source>
</reference>
<dbReference type="CAZy" id="GT2">
    <property type="family name" value="Glycosyltransferase Family 2"/>
</dbReference>
<dbReference type="KEGG" id="cbb:CLD_1844"/>
<dbReference type="InterPro" id="IPR011990">
    <property type="entry name" value="TPR-like_helical_dom_sf"/>
</dbReference>
<dbReference type="InterPro" id="IPR029044">
    <property type="entry name" value="Nucleotide-diphossugar_trans"/>
</dbReference>
<dbReference type="PANTHER" id="PTHR43630">
    <property type="entry name" value="POLY-BETA-1,6-N-ACETYL-D-GLUCOSAMINE SYNTHASE"/>
    <property type="match status" value="1"/>
</dbReference>
<gene>
    <name evidence="2" type="ordered locus">CLD_1844</name>
</gene>
<dbReference type="Gene3D" id="1.25.40.10">
    <property type="entry name" value="Tetratricopeptide repeat domain"/>
    <property type="match status" value="1"/>
</dbReference>